<name>A0ABY0CUU4_9DELT</name>
<gene>
    <name evidence="3" type="ORF">EA187_06770</name>
</gene>
<keyword evidence="2" id="KW-0472">Membrane</keyword>
<keyword evidence="4" id="KW-1185">Reference proteome</keyword>
<keyword evidence="2" id="KW-0812">Transmembrane</keyword>
<dbReference type="PROSITE" id="PS51257">
    <property type="entry name" value="PROKAR_LIPOPROTEIN"/>
    <property type="match status" value="1"/>
</dbReference>
<feature type="region of interest" description="Disordered" evidence="1">
    <location>
        <begin position="35"/>
        <end position="73"/>
    </location>
</feature>
<evidence type="ECO:0000256" key="2">
    <source>
        <dbReference type="SAM" id="Phobius"/>
    </source>
</evidence>
<sequence length="648" mass="67349">MIQKLTCRGRRVWGLSALFIFMIACNLSDSGLIQPGPEDDVGPDVPVLEDGGEPDTPDAPDTPDEPECREGSDCDSGYCTDGVCVDESCADVTCGDNETCYRAVCYLSCEGADACDPSSRCYEGVCLPLDCSATTCESDETCYRGVCYAACSDATSCPEEGAECVEGSCVVATCTDGLQNGAETDVDCGGAECDACAQGKTCLELSDCQARVEGEWSVCDFGENSCAQVGTQERTVVSYRCGESQTCEAQDEVETRECSRTTDAEACGETVVGEWGACQGAGQQGVCSTQGQRRRVITSFACAQGSCEVVEDEEFEACVLETDAQACGTPEAGAWSACGGFSGTCDTTGTRSRTVTYFECGSGTCAERVASETEACSRATQGESCGSTTYTSWSACGGFSDTCDTTGEQTRTATDRVCNGGSCSNVTRTETQTCMRTTNGESCGSTSYTGWSACGGFSNTCDTTGEQTRTATDRVCSGGSCSNVTRTETQTCTRTTNGMSCGSTTHGSWSACSGFIGTCGEAGTRTRTVTHQRCSGGSCSTVTETETGSCSRDTDGGVCGLSVCDDWPPFGACLVEPDQCRGDQFRSCTDRRCSGGSCVDVTRSERRACDAFDGATCNNGRGCCQSGSCVDNGGGGGGHQILCELEPL</sequence>
<protein>
    <recommendedName>
        <fullName evidence="5">SRCR domain-containing protein</fullName>
    </recommendedName>
</protein>
<keyword evidence="2" id="KW-1133">Transmembrane helix</keyword>
<evidence type="ECO:0000313" key="3">
    <source>
        <dbReference type="EMBL" id="RVU46831.1"/>
    </source>
</evidence>
<dbReference type="Proteomes" id="UP000282926">
    <property type="component" value="Unassembled WGS sequence"/>
</dbReference>
<dbReference type="EMBL" id="SADD01000002">
    <property type="protein sequence ID" value="RVU46831.1"/>
    <property type="molecule type" value="Genomic_DNA"/>
</dbReference>
<feature type="compositionally biased region" description="Acidic residues" evidence="1">
    <location>
        <begin position="50"/>
        <end position="65"/>
    </location>
</feature>
<feature type="transmembrane region" description="Helical" evidence="2">
    <location>
        <begin position="12"/>
        <end position="33"/>
    </location>
</feature>
<evidence type="ECO:0008006" key="5">
    <source>
        <dbReference type="Google" id="ProtNLM"/>
    </source>
</evidence>
<proteinExistence type="predicted"/>
<comment type="caution">
    <text evidence="3">The sequence shown here is derived from an EMBL/GenBank/DDBJ whole genome shotgun (WGS) entry which is preliminary data.</text>
</comment>
<organism evidence="3 4">
    <name type="scientific">Lujinxingia sediminis</name>
    <dbReference type="NCBI Taxonomy" id="2480984"/>
    <lineage>
        <taxon>Bacteria</taxon>
        <taxon>Deltaproteobacteria</taxon>
        <taxon>Bradymonadales</taxon>
        <taxon>Lujinxingiaceae</taxon>
        <taxon>Lujinxingia</taxon>
    </lineage>
</organism>
<accession>A0ABY0CUU4</accession>
<evidence type="ECO:0000256" key="1">
    <source>
        <dbReference type="SAM" id="MobiDB-lite"/>
    </source>
</evidence>
<evidence type="ECO:0000313" key="4">
    <source>
        <dbReference type="Proteomes" id="UP000282926"/>
    </source>
</evidence>
<reference evidence="3 4" key="1">
    <citation type="submission" date="2019-01" db="EMBL/GenBank/DDBJ databases">
        <title>Lujinxingia litoralis gen. nov., sp. nov. and Lujinxingia sediminis gen. nov., sp. nov., new members in the order Bradymonadales, isolated from coastal sediment.</title>
        <authorList>
            <person name="Li C.-M."/>
        </authorList>
    </citation>
    <scope>NUCLEOTIDE SEQUENCE [LARGE SCALE GENOMIC DNA]</scope>
    <source>
        <strain evidence="3 4">SEH01</strain>
    </source>
</reference>
<dbReference type="RefSeq" id="WP_127779694.1">
    <property type="nucleotide sequence ID" value="NZ_SADD01000002.1"/>
</dbReference>